<dbReference type="InterPro" id="IPR036249">
    <property type="entry name" value="Thioredoxin-like_sf"/>
</dbReference>
<comment type="caution">
    <text evidence="2">The sequence shown here is derived from an EMBL/GenBank/DDBJ whole genome shotgun (WGS) entry which is preliminary data.</text>
</comment>
<dbReference type="RefSeq" id="WP_212007134.1">
    <property type="nucleotide sequence ID" value="NZ_JAAFYZ010000003.1"/>
</dbReference>
<proteinExistence type="predicted"/>
<feature type="domain" description="DSBA-like thioredoxin" evidence="1">
    <location>
        <begin position="14"/>
        <end position="214"/>
    </location>
</feature>
<name>A0ABS5KGY4_9ACTN</name>
<dbReference type="EMBL" id="JAAFYZ010000003">
    <property type="protein sequence ID" value="MBS2545468.1"/>
    <property type="molecule type" value="Genomic_DNA"/>
</dbReference>
<evidence type="ECO:0000259" key="1">
    <source>
        <dbReference type="Pfam" id="PF01323"/>
    </source>
</evidence>
<reference evidence="2 3" key="1">
    <citation type="submission" date="2020-02" db="EMBL/GenBank/DDBJ databases">
        <title>Acidophilic actinobacteria isolated from forest soil.</title>
        <authorList>
            <person name="Golinska P."/>
        </authorList>
    </citation>
    <scope>NUCLEOTIDE SEQUENCE [LARGE SCALE GENOMIC DNA]</scope>
    <source>
        <strain evidence="2 3">NL8</strain>
    </source>
</reference>
<dbReference type="CDD" id="cd03024">
    <property type="entry name" value="DsbA_FrnE"/>
    <property type="match status" value="1"/>
</dbReference>
<evidence type="ECO:0000313" key="3">
    <source>
        <dbReference type="Proteomes" id="UP000730482"/>
    </source>
</evidence>
<dbReference type="Proteomes" id="UP000730482">
    <property type="component" value="Unassembled WGS sequence"/>
</dbReference>
<dbReference type="PANTHER" id="PTHR13887">
    <property type="entry name" value="GLUTATHIONE S-TRANSFERASE KAPPA"/>
    <property type="match status" value="1"/>
</dbReference>
<organism evidence="2 3">
    <name type="scientific">Catenulispora pinistramenti</name>
    <dbReference type="NCBI Taxonomy" id="2705254"/>
    <lineage>
        <taxon>Bacteria</taxon>
        <taxon>Bacillati</taxon>
        <taxon>Actinomycetota</taxon>
        <taxon>Actinomycetes</taxon>
        <taxon>Catenulisporales</taxon>
        <taxon>Catenulisporaceae</taxon>
        <taxon>Catenulispora</taxon>
    </lineage>
</organism>
<sequence>MEMTTAAKAPARLTIDMWADVLCPWCYLGEQRLSSAIASSPHAAEIEVKVHTFVLDPDAPARVSPTVDYLAHKYGIPVAQARSMEQKLAGLAAAEGLPYEVDRLARNTFDQLRLVQLGASYGVAWEYLRAMQAEVFGGNPEAFEHDTLVRIGEELGIPAEAVREVLATDRFADAVRADHDAAVALGARGVPFTVLGNRLGIPGAAGVDQYAAAIDQAWKRANG</sequence>
<dbReference type="Pfam" id="PF01323">
    <property type="entry name" value="DSBA"/>
    <property type="match status" value="1"/>
</dbReference>
<protein>
    <submittedName>
        <fullName evidence="2">DsbA family oxidoreductase</fullName>
    </submittedName>
</protein>
<dbReference type="PANTHER" id="PTHR13887:SF41">
    <property type="entry name" value="THIOREDOXIN SUPERFAMILY PROTEIN"/>
    <property type="match status" value="1"/>
</dbReference>
<dbReference type="Gene3D" id="3.40.30.10">
    <property type="entry name" value="Glutaredoxin"/>
    <property type="match status" value="1"/>
</dbReference>
<evidence type="ECO:0000313" key="2">
    <source>
        <dbReference type="EMBL" id="MBS2545468.1"/>
    </source>
</evidence>
<keyword evidence="3" id="KW-1185">Reference proteome</keyword>
<dbReference type="InterPro" id="IPR001853">
    <property type="entry name" value="DSBA-like_thioredoxin_dom"/>
</dbReference>
<dbReference type="SUPFAM" id="SSF52833">
    <property type="entry name" value="Thioredoxin-like"/>
    <property type="match status" value="1"/>
</dbReference>
<accession>A0ABS5KGY4</accession>
<gene>
    <name evidence="2" type="ORF">KGQ19_01160</name>
</gene>